<evidence type="ECO:0000256" key="1">
    <source>
        <dbReference type="SAM" id="MobiDB-lite"/>
    </source>
</evidence>
<reference evidence="2" key="1">
    <citation type="submission" date="2012-01" db="EMBL/GenBank/DDBJ databases">
        <authorList>
            <person name="Mahammad S."/>
            <person name="Das B.K."/>
            <person name="Maiti P."/>
            <person name="Marhual N.P."/>
            <person name="Prdhan J."/>
        </authorList>
    </citation>
    <scope>NUCLEOTIDE SEQUENCE</scope>
</reference>
<feature type="region of interest" description="Disordered" evidence="1">
    <location>
        <begin position="23"/>
        <end position="46"/>
    </location>
</feature>
<feature type="compositionally biased region" description="Basic and acidic residues" evidence="1">
    <location>
        <begin position="34"/>
        <end position="46"/>
    </location>
</feature>
<name>H9CTG9_CHAPF</name>
<feature type="non-terminal residue" evidence="2">
    <location>
        <position position="135"/>
    </location>
</feature>
<dbReference type="EMBL" id="JQ361742">
    <property type="protein sequence ID" value="AFC93410.1"/>
    <property type="molecule type" value="mRNA"/>
</dbReference>
<feature type="non-terminal residue" evidence="2">
    <location>
        <position position="1"/>
    </location>
</feature>
<proteinExistence type="evidence at transcript level"/>
<dbReference type="AlphaFoldDB" id="H9CTG9"/>
<organism evidence="2">
    <name type="scientific">Channa punctata</name>
    <name type="common">Spotted snakehead</name>
    <name type="synonym">Ophicephalus punctatus</name>
    <dbReference type="NCBI Taxonomy" id="304456"/>
    <lineage>
        <taxon>Eukaryota</taxon>
        <taxon>Metazoa</taxon>
        <taxon>Chordata</taxon>
        <taxon>Craniata</taxon>
        <taxon>Vertebrata</taxon>
        <taxon>Euteleostomi</taxon>
        <taxon>Actinopterygii</taxon>
        <taxon>Neopterygii</taxon>
        <taxon>Teleostei</taxon>
        <taxon>Neoteleostei</taxon>
        <taxon>Acanthomorphata</taxon>
        <taxon>Anabantaria</taxon>
        <taxon>Anabantiformes</taxon>
        <taxon>Channoidei</taxon>
        <taxon>Channidae</taxon>
        <taxon>Channa</taxon>
    </lineage>
</organism>
<evidence type="ECO:0000313" key="2">
    <source>
        <dbReference type="EMBL" id="AFC93410.1"/>
    </source>
</evidence>
<sequence length="135" mass="15860">GEALAEATTLLQRWRDILRASQQGDRCHHHQRSHRADHQPDKKERPRMSAHCWNVPWGLMLRRARYRRIIRRTEKVAILVAAIACMLADILSNLDKPFFMTEKVAINIWITARLSWCAYSLYQVKERHPQAHAAK</sequence>
<accession>H9CTG9</accession>
<protein>
    <submittedName>
        <fullName evidence="2">Sialic acid synthase</fullName>
    </submittedName>
</protein>